<evidence type="ECO:0000256" key="2">
    <source>
        <dbReference type="ARBA" id="ARBA00022553"/>
    </source>
</evidence>
<sequence length="540" mass="61194">MGDSNILPDAKITPIPVLVDEKASNTPDRTFAIIPKTANINDGFRDYKYSELAHAGNKMSWWLEKELGKSAIPETIAYMGAPDLRYTFLYIAAQKTRRPLLFPLNQNSRAGHLGILTAIGCKTLLASRDQIELWNALYPEIDTFKVLVVPELEYFLKVEEIKEYPYNFSWQDVKDDVGIILHTSGSTGLPKPIKYTNYMLSIFATGSGDMATMFEGLRTLVPLPPSWGFGVAFHMIMPIQFGTIPISLPTDSPQPLTAEYVDKVHTSVQAEAGVYIPYVLEQLSKTPQYLEHMKGMKYIGYGGAPLSREIGDIFAKFTHVQPMMGSTEAGSWGLRKSDPKDWIYYDFDPSSGFQFHKFQDDLYESVIVKHKDPEMAKRQLVFYVFPDLEEFHTKDIWKEHESKKGLWQYAGRMDDFVKLSSLTKFNATHASTQFLCAGYCFRVEGLILKDSRVTGAIMGGDGQMRPFLLLELADDSSHETIDSLWPSIKVANDSLSAEIQLQKNMVLLTKEGKRMKRGFKGLPNRRETLLDYAKEIENLY</sequence>
<dbReference type="InterPro" id="IPR020845">
    <property type="entry name" value="AMP-binding_CS"/>
</dbReference>
<dbReference type="Gene3D" id="3.40.50.12780">
    <property type="entry name" value="N-terminal domain of ligase-like"/>
    <property type="match status" value="1"/>
</dbReference>
<dbReference type="InterPro" id="IPR042099">
    <property type="entry name" value="ANL_N_sf"/>
</dbReference>
<evidence type="ECO:0000259" key="3">
    <source>
        <dbReference type="Pfam" id="PF00501"/>
    </source>
</evidence>
<dbReference type="PANTHER" id="PTHR43439">
    <property type="entry name" value="PHENYLACETATE-COENZYME A LIGASE"/>
    <property type="match status" value="1"/>
</dbReference>
<comment type="caution">
    <text evidence="4">The sequence shown here is derived from an EMBL/GenBank/DDBJ whole genome shotgun (WGS) entry which is preliminary data.</text>
</comment>
<reference evidence="4" key="1">
    <citation type="submission" date="2021-07" db="EMBL/GenBank/DDBJ databases">
        <authorList>
            <person name="Durling M."/>
        </authorList>
    </citation>
    <scope>NUCLEOTIDE SEQUENCE</scope>
</reference>
<evidence type="ECO:0000313" key="5">
    <source>
        <dbReference type="Proteomes" id="UP000696280"/>
    </source>
</evidence>
<dbReference type="EMBL" id="CAJVRL010000103">
    <property type="protein sequence ID" value="CAG8961057.1"/>
    <property type="molecule type" value="Genomic_DNA"/>
</dbReference>
<keyword evidence="2" id="KW-0597">Phosphoprotein</keyword>
<gene>
    <name evidence="4" type="ORF">HYFRA_00002599</name>
</gene>
<dbReference type="AlphaFoldDB" id="A0A9N9Q0T0"/>
<keyword evidence="5" id="KW-1185">Reference proteome</keyword>
<protein>
    <recommendedName>
        <fullName evidence="3">AMP-dependent synthetase/ligase domain-containing protein</fullName>
    </recommendedName>
</protein>
<name>A0A9N9Q0T0_9HELO</name>
<organism evidence="4 5">
    <name type="scientific">Hymenoscyphus fraxineus</name>
    <dbReference type="NCBI Taxonomy" id="746836"/>
    <lineage>
        <taxon>Eukaryota</taxon>
        <taxon>Fungi</taxon>
        <taxon>Dikarya</taxon>
        <taxon>Ascomycota</taxon>
        <taxon>Pezizomycotina</taxon>
        <taxon>Leotiomycetes</taxon>
        <taxon>Helotiales</taxon>
        <taxon>Helotiaceae</taxon>
        <taxon>Hymenoscyphus</taxon>
    </lineage>
</organism>
<dbReference type="OrthoDB" id="429813at2759"/>
<evidence type="ECO:0000313" key="4">
    <source>
        <dbReference type="EMBL" id="CAG8961057.1"/>
    </source>
</evidence>
<dbReference type="Pfam" id="PF00501">
    <property type="entry name" value="AMP-binding"/>
    <property type="match status" value="1"/>
</dbReference>
<proteinExistence type="predicted"/>
<keyword evidence="1" id="KW-0596">Phosphopantetheine</keyword>
<dbReference type="Proteomes" id="UP000696280">
    <property type="component" value="Unassembled WGS sequence"/>
</dbReference>
<feature type="domain" description="AMP-dependent synthetase/ligase" evidence="3">
    <location>
        <begin position="20"/>
        <end position="335"/>
    </location>
</feature>
<accession>A0A9N9Q0T0</accession>
<dbReference type="Pfam" id="PF23562">
    <property type="entry name" value="AMP-binding_C_3"/>
    <property type="match status" value="1"/>
</dbReference>
<dbReference type="InterPro" id="IPR000873">
    <property type="entry name" value="AMP-dep_synth/lig_dom"/>
</dbReference>
<dbReference type="SUPFAM" id="SSF56801">
    <property type="entry name" value="Acetyl-CoA synthetase-like"/>
    <property type="match status" value="1"/>
</dbReference>
<evidence type="ECO:0000256" key="1">
    <source>
        <dbReference type="ARBA" id="ARBA00022450"/>
    </source>
</evidence>
<dbReference type="PROSITE" id="PS00455">
    <property type="entry name" value="AMP_BINDING"/>
    <property type="match status" value="1"/>
</dbReference>
<dbReference type="PANTHER" id="PTHR43439:SF2">
    <property type="entry name" value="ENZYME, PUTATIVE (JCVI)-RELATED"/>
    <property type="match status" value="1"/>
</dbReference>
<dbReference type="InterPro" id="IPR051414">
    <property type="entry name" value="Adenylate-forming_Reductase"/>
</dbReference>